<evidence type="ECO:0000259" key="17">
    <source>
        <dbReference type="Pfam" id="PF20750"/>
    </source>
</evidence>
<keyword evidence="7 11" id="KW-0547">Nucleotide-binding</keyword>
<dbReference type="Pfam" id="PF20750">
    <property type="entry name" value="PAP_NTPase"/>
    <property type="match status" value="1"/>
</dbReference>
<keyword evidence="19" id="KW-1185">Reference proteome</keyword>
<keyword evidence="8 11" id="KW-0067">ATP-binding</keyword>
<feature type="binding site" evidence="12">
    <location>
        <position position="218"/>
    </location>
    <ligand>
        <name>ATP</name>
        <dbReference type="ChEBI" id="CHEBI:30616"/>
    </ligand>
</feature>
<keyword evidence="10 11" id="KW-0539">Nucleus</keyword>
<comment type="similarity">
    <text evidence="3 11">Belongs to the poly(A) polymerase family.</text>
</comment>
<feature type="region of interest" description="Disordered" evidence="14">
    <location>
        <begin position="542"/>
        <end position="607"/>
    </location>
</feature>
<feature type="domain" description="Poly(A) polymerase RNA-binding" evidence="15">
    <location>
        <begin position="357"/>
        <end position="549"/>
    </location>
</feature>
<dbReference type="InterPro" id="IPR014492">
    <property type="entry name" value="PolyA_polymerase"/>
</dbReference>
<gene>
    <name evidence="18" type="ORF">LTR36_003463</name>
</gene>
<comment type="cofactor">
    <cofactor evidence="1">
        <name>Mn(2+)</name>
        <dbReference type="ChEBI" id="CHEBI:29035"/>
    </cofactor>
</comment>
<evidence type="ECO:0000313" key="18">
    <source>
        <dbReference type="EMBL" id="KAK4545283.1"/>
    </source>
</evidence>
<feature type="compositionally biased region" description="Polar residues" evidence="14">
    <location>
        <begin position="588"/>
        <end position="597"/>
    </location>
</feature>
<dbReference type="InterPro" id="IPR048840">
    <property type="entry name" value="PolA_pol_NTPase"/>
</dbReference>
<dbReference type="GO" id="GO:0046872">
    <property type="term" value="F:metal ion binding"/>
    <property type="evidence" value="ECO:0007669"/>
    <property type="project" value="UniProtKB-KW"/>
</dbReference>
<evidence type="ECO:0000256" key="7">
    <source>
        <dbReference type="ARBA" id="ARBA00022741"/>
    </source>
</evidence>
<comment type="catalytic activity">
    <reaction evidence="11">
        <text>RNA(n) + ATP = RNA(n)-3'-adenine ribonucleotide + diphosphate</text>
        <dbReference type="Rhea" id="RHEA:11332"/>
        <dbReference type="Rhea" id="RHEA-COMP:14527"/>
        <dbReference type="Rhea" id="RHEA-COMP:17347"/>
        <dbReference type="ChEBI" id="CHEBI:30616"/>
        <dbReference type="ChEBI" id="CHEBI:33019"/>
        <dbReference type="ChEBI" id="CHEBI:140395"/>
        <dbReference type="ChEBI" id="CHEBI:173115"/>
        <dbReference type="EC" id="2.7.7.19"/>
    </reaction>
</comment>
<dbReference type="InterPro" id="IPR007010">
    <property type="entry name" value="PolA_pol_RNA-bd_dom"/>
</dbReference>
<feature type="binding site" evidence="12">
    <location>
        <position position="157"/>
    </location>
    <ligand>
        <name>ATP</name>
        <dbReference type="ChEBI" id="CHEBI:30616"/>
    </ligand>
</feature>
<evidence type="ECO:0000256" key="14">
    <source>
        <dbReference type="SAM" id="MobiDB-lite"/>
    </source>
</evidence>
<feature type="binding site" evidence="13">
    <location>
        <position position="102"/>
    </location>
    <ligand>
        <name>Mg(2+)</name>
        <dbReference type="ChEBI" id="CHEBI:18420"/>
        <label>1</label>
        <note>catalytic</note>
    </ligand>
</feature>
<evidence type="ECO:0000256" key="13">
    <source>
        <dbReference type="PIRSR" id="PIRSR018425-2"/>
    </source>
</evidence>
<dbReference type="Gene3D" id="1.10.1410.10">
    <property type="match status" value="1"/>
</dbReference>
<dbReference type="GO" id="GO:0003723">
    <property type="term" value="F:RNA binding"/>
    <property type="evidence" value="ECO:0007669"/>
    <property type="project" value="UniProtKB-UniRule"/>
</dbReference>
<accession>A0AAV9JJE6</accession>
<dbReference type="GO" id="GO:1990817">
    <property type="term" value="F:poly(A) RNA polymerase activity"/>
    <property type="evidence" value="ECO:0007669"/>
    <property type="project" value="UniProtKB-UniRule"/>
</dbReference>
<feature type="compositionally biased region" description="Polar residues" evidence="14">
    <location>
        <begin position="449"/>
        <end position="460"/>
    </location>
</feature>
<evidence type="ECO:0000256" key="11">
    <source>
        <dbReference type="PIRNR" id="PIRNR018425"/>
    </source>
</evidence>
<dbReference type="GO" id="GO:0005524">
    <property type="term" value="F:ATP binding"/>
    <property type="evidence" value="ECO:0007669"/>
    <property type="project" value="UniProtKB-UniRule"/>
</dbReference>
<dbReference type="GO" id="GO:0005634">
    <property type="term" value="C:nucleus"/>
    <property type="evidence" value="ECO:0007669"/>
    <property type="project" value="UniProtKB-SubCell"/>
</dbReference>
<evidence type="ECO:0000256" key="2">
    <source>
        <dbReference type="ARBA" id="ARBA00004123"/>
    </source>
</evidence>
<dbReference type="GO" id="GO:0006397">
    <property type="term" value="P:mRNA processing"/>
    <property type="evidence" value="ECO:0007669"/>
    <property type="project" value="UniProtKB-KW"/>
</dbReference>
<comment type="subcellular location">
    <subcellularLocation>
        <location evidence="2 11">Nucleus</location>
    </subcellularLocation>
</comment>
<dbReference type="Gene3D" id="3.30.70.590">
    <property type="entry name" value="Poly(A) polymerase predicted RNA binding domain"/>
    <property type="match status" value="1"/>
</dbReference>
<protein>
    <recommendedName>
        <fullName evidence="11">Poly(A) polymerase</fullName>
        <ecNumber evidence="11">2.7.7.19</ecNumber>
    </recommendedName>
</protein>
<dbReference type="FunFam" id="1.10.1410.10:FF:000001">
    <property type="entry name" value="Putative poly(A) polymerase gamma"/>
    <property type="match status" value="1"/>
</dbReference>
<feature type="region of interest" description="Disordered" evidence="14">
    <location>
        <begin position="441"/>
        <end position="478"/>
    </location>
</feature>
<dbReference type="PANTHER" id="PTHR10682:SF10">
    <property type="entry name" value="POLYNUCLEOTIDE ADENYLYLTRANSFERASE"/>
    <property type="match status" value="1"/>
</dbReference>
<feature type="binding site" evidence="12">
    <location>
        <begin position="100"/>
        <end position="102"/>
    </location>
    <ligand>
        <name>ATP</name>
        <dbReference type="ChEBI" id="CHEBI:30616"/>
    </ligand>
</feature>
<feature type="binding site" evidence="12">
    <location>
        <position position="227"/>
    </location>
    <ligand>
        <name>ATP</name>
        <dbReference type="ChEBI" id="CHEBI:30616"/>
    </ligand>
</feature>
<dbReference type="PIRSF" id="PIRSF018425">
    <property type="entry name" value="PolyA_polymerase"/>
    <property type="match status" value="1"/>
</dbReference>
<evidence type="ECO:0000256" key="5">
    <source>
        <dbReference type="ARBA" id="ARBA00022679"/>
    </source>
</evidence>
<evidence type="ECO:0000256" key="10">
    <source>
        <dbReference type="ARBA" id="ARBA00023242"/>
    </source>
</evidence>
<name>A0AAV9JJE6_9PEZI</name>
<dbReference type="InterPro" id="IPR011068">
    <property type="entry name" value="NuclTrfase_I-like_C"/>
</dbReference>
<sequence>MATEKQYGVTPAFSSDPPNARDLKLNDMLMTEFKAQNNFAPQSDTEKREAILKKMEGLLQQLVQLVGKKKGLPAGILDSAGGKVFTYGSYRLGVYGPNSDIDTLCVAPKHVTREDYFEHMPEILRNAWTDEELTSLVPVPGIGTPIIKLTVQGVDIDLIFSNLQVSSVPPDLNLTDDNLLRGLDETDRKCVNGTRVAQRVLELVPQTKPFRLALRAIKLWAQRRAIYGNVYGYPGGIAYAILVARVCQLYPKAAAPTLISKFFFIVKRWNWPKPVFLQSKEETSLQLREWDPSNYRGDAAHLMPILTPSYPSMNTAHTIGQSTKMVIMRELDRGEQIVNDIHDGKKQWKDLFQRHAFFTDSYKHYITIITAAKTKQAHDNWAGLVHSKAKRLVADIEHSDAKSVELVQLFNKGFERVHECRSPEDIEKTLEGDLSCQVQATKTTEETNDPTMQGSAQTETDGGEVPAMNGDVQSEERGPQKVWTTTYYLGIGLKKGATGLDISMPVKNFSGDCTTWKDYNPDLHSIKIKHIRNFALPPDLFVDGETPPARPKKKSVPVQKGAEAPNNKRSFSDTGLDANADPAKRRQSANAASTPNGVTARPNGASG</sequence>
<comment type="caution">
    <text evidence="18">The sequence shown here is derived from an EMBL/GenBank/DDBJ whole genome shotgun (WGS) entry which is preliminary data.</text>
</comment>
<feature type="binding site" evidence="13">
    <location>
        <position position="157"/>
    </location>
    <ligand>
        <name>Mg(2+)</name>
        <dbReference type="ChEBI" id="CHEBI:18420"/>
        <label>2</label>
        <note>catalytic</note>
    </ligand>
</feature>
<dbReference type="GO" id="GO:0031123">
    <property type="term" value="P:RNA 3'-end processing"/>
    <property type="evidence" value="ECO:0007669"/>
    <property type="project" value="InterPro"/>
</dbReference>
<organism evidence="18 19">
    <name type="scientific">Oleoguttula mirabilis</name>
    <dbReference type="NCBI Taxonomy" id="1507867"/>
    <lineage>
        <taxon>Eukaryota</taxon>
        <taxon>Fungi</taxon>
        <taxon>Dikarya</taxon>
        <taxon>Ascomycota</taxon>
        <taxon>Pezizomycotina</taxon>
        <taxon>Dothideomycetes</taxon>
        <taxon>Dothideomycetidae</taxon>
        <taxon>Mycosphaerellales</taxon>
        <taxon>Teratosphaeriaceae</taxon>
        <taxon>Oleoguttula</taxon>
    </lineage>
</organism>
<dbReference type="SUPFAM" id="SSF55003">
    <property type="entry name" value="PAP/Archaeal CCA-adding enzyme, C-terminal domain"/>
    <property type="match status" value="1"/>
</dbReference>
<feature type="domain" description="Poly(A) polymerase nucleotidyltransferase" evidence="17">
    <location>
        <begin position="8"/>
        <end position="204"/>
    </location>
</feature>
<evidence type="ECO:0000259" key="15">
    <source>
        <dbReference type="Pfam" id="PF04926"/>
    </source>
</evidence>
<keyword evidence="4 11" id="KW-0507">mRNA processing</keyword>
<feature type="binding site" evidence="13">
    <location>
        <position position="100"/>
    </location>
    <ligand>
        <name>Mg(2+)</name>
        <dbReference type="ChEBI" id="CHEBI:18420"/>
        <label>1</label>
        <note>catalytic</note>
    </ligand>
</feature>
<keyword evidence="9 13" id="KW-0460">Magnesium</keyword>
<keyword evidence="6 13" id="KW-0479">Metal-binding</keyword>
<dbReference type="EMBL" id="JAVFHQ010000020">
    <property type="protein sequence ID" value="KAK4545283.1"/>
    <property type="molecule type" value="Genomic_DNA"/>
</dbReference>
<dbReference type="Proteomes" id="UP001324427">
    <property type="component" value="Unassembled WGS sequence"/>
</dbReference>
<evidence type="ECO:0000256" key="6">
    <source>
        <dbReference type="ARBA" id="ARBA00022723"/>
    </source>
</evidence>
<reference evidence="18 19" key="1">
    <citation type="submission" date="2021-11" db="EMBL/GenBank/DDBJ databases">
        <title>Black yeast isolated from Biological Soil Crust.</title>
        <authorList>
            <person name="Kurbessoian T."/>
        </authorList>
    </citation>
    <scope>NUCLEOTIDE SEQUENCE [LARGE SCALE GENOMIC DNA]</scope>
    <source>
        <strain evidence="18 19">CCFEE 5522</strain>
    </source>
</reference>
<dbReference type="EC" id="2.7.7.19" evidence="11"/>
<comment type="cofactor">
    <cofactor evidence="13">
        <name>Mg(2+)</name>
        <dbReference type="ChEBI" id="CHEBI:18420"/>
    </cofactor>
    <text evidence="13">Binds 2 magnesium ions. Also active with manganese.</text>
</comment>
<dbReference type="InterPro" id="IPR007012">
    <property type="entry name" value="PolA_pol_cen_dom"/>
</dbReference>
<dbReference type="CDD" id="cd05402">
    <property type="entry name" value="NT_PAP_TUTase"/>
    <property type="match status" value="1"/>
</dbReference>
<dbReference type="Gene3D" id="3.30.460.10">
    <property type="entry name" value="Beta Polymerase, domain 2"/>
    <property type="match status" value="1"/>
</dbReference>
<evidence type="ECO:0000313" key="19">
    <source>
        <dbReference type="Proteomes" id="UP001324427"/>
    </source>
</evidence>
<evidence type="ECO:0000256" key="1">
    <source>
        <dbReference type="ARBA" id="ARBA00001936"/>
    </source>
</evidence>
<dbReference type="PANTHER" id="PTHR10682">
    <property type="entry name" value="POLY A POLYMERASE"/>
    <property type="match status" value="1"/>
</dbReference>
<feature type="domain" description="Poly(A) polymerase central" evidence="16">
    <location>
        <begin position="210"/>
        <end position="353"/>
    </location>
</feature>
<dbReference type="Pfam" id="PF04928">
    <property type="entry name" value="PAP_central"/>
    <property type="match status" value="1"/>
</dbReference>
<dbReference type="Pfam" id="PF04926">
    <property type="entry name" value="PAP_RNA-bind"/>
    <property type="match status" value="1"/>
</dbReference>
<dbReference type="SUPFAM" id="SSF81301">
    <property type="entry name" value="Nucleotidyltransferase"/>
    <property type="match status" value="1"/>
</dbReference>
<evidence type="ECO:0000256" key="8">
    <source>
        <dbReference type="ARBA" id="ARBA00022840"/>
    </source>
</evidence>
<evidence type="ECO:0000256" key="9">
    <source>
        <dbReference type="ARBA" id="ARBA00022842"/>
    </source>
</evidence>
<keyword evidence="5 11" id="KW-0808">Transferase</keyword>
<dbReference type="SUPFAM" id="SSF81631">
    <property type="entry name" value="PAP/OAS1 substrate-binding domain"/>
    <property type="match status" value="1"/>
</dbReference>
<evidence type="ECO:0000256" key="12">
    <source>
        <dbReference type="PIRSR" id="PIRSR018425-1"/>
    </source>
</evidence>
<comment type="function">
    <text evidence="11">Polymerase that creates the 3'-poly(A) tail of mRNA's.</text>
</comment>
<feature type="binding site" evidence="13">
    <location>
        <position position="102"/>
    </location>
    <ligand>
        <name>Mg(2+)</name>
        <dbReference type="ChEBI" id="CHEBI:18420"/>
        <label>2</label>
        <note>catalytic</note>
    </ligand>
</feature>
<feature type="binding site" evidence="13">
    <location>
        <position position="100"/>
    </location>
    <ligand>
        <name>Mg(2+)</name>
        <dbReference type="ChEBI" id="CHEBI:18420"/>
        <label>2</label>
        <note>catalytic</note>
    </ligand>
</feature>
<dbReference type="AlphaFoldDB" id="A0AAV9JJE6"/>
<dbReference type="InterPro" id="IPR043519">
    <property type="entry name" value="NT_sf"/>
</dbReference>
<evidence type="ECO:0000256" key="3">
    <source>
        <dbReference type="ARBA" id="ARBA00010912"/>
    </source>
</evidence>
<evidence type="ECO:0000259" key="16">
    <source>
        <dbReference type="Pfam" id="PF04928"/>
    </source>
</evidence>
<evidence type="ECO:0000256" key="4">
    <source>
        <dbReference type="ARBA" id="ARBA00022664"/>
    </source>
</evidence>
<proteinExistence type="inferred from homology"/>
<dbReference type="FunFam" id="3.30.460.10:FF:000002">
    <property type="entry name" value="Poly(A) polymerase alpha, putative"/>
    <property type="match status" value="1"/>
</dbReference>